<reference evidence="2 3" key="1">
    <citation type="submission" date="2017-02" db="EMBL/GenBank/DDBJ databases">
        <authorList>
            <person name="Peterson S.W."/>
        </authorList>
    </citation>
    <scope>NUCLEOTIDE SEQUENCE [LARGE SCALE GENOMIC DNA]</scope>
    <source>
        <strain evidence="2 3">DSM 22323</strain>
    </source>
</reference>
<accession>A0A1T5DNB9</accession>
<evidence type="ECO:0000313" key="2">
    <source>
        <dbReference type="EMBL" id="SKB73174.1"/>
    </source>
</evidence>
<sequence>MEAELRPKNKKRKKDRGLPNPAAILCKGQALRVFAKRFLHLKYMQKLLAKNLDTMPRPLTRGLSFFLFFSVFFFVFF</sequence>
<evidence type="ECO:0000313" key="3">
    <source>
        <dbReference type="Proteomes" id="UP000191112"/>
    </source>
</evidence>
<name>A0A1T5DNB9_9FLAO</name>
<dbReference type="AlphaFoldDB" id="A0A1T5DNB9"/>
<organism evidence="2 3">
    <name type="scientific">Soonwooa buanensis</name>
    <dbReference type="NCBI Taxonomy" id="619805"/>
    <lineage>
        <taxon>Bacteria</taxon>
        <taxon>Pseudomonadati</taxon>
        <taxon>Bacteroidota</taxon>
        <taxon>Flavobacteriia</taxon>
        <taxon>Flavobacteriales</taxon>
        <taxon>Weeksellaceae</taxon>
        <taxon>Chryseobacterium group</taxon>
        <taxon>Soonwooa</taxon>
    </lineage>
</organism>
<keyword evidence="1" id="KW-0812">Transmembrane</keyword>
<feature type="transmembrane region" description="Helical" evidence="1">
    <location>
        <begin position="59"/>
        <end position="76"/>
    </location>
</feature>
<protein>
    <submittedName>
        <fullName evidence="2">Uncharacterized protein</fullName>
    </submittedName>
</protein>
<dbReference type="Proteomes" id="UP000191112">
    <property type="component" value="Unassembled WGS sequence"/>
</dbReference>
<gene>
    <name evidence="2" type="ORF">SAMN05660477_00876</name>
</gene>
<proteinExistence type="predicted"/>
<dbReference type="EMBL" id="FUYZ01000002">
    <property type="protein sequence ID" value="SKB73174.1"/>
    <property type="molecule type" value="Genomic_DNA"/>
</dbReference>
<keyword evidence="1" id="KW-1133">Transmembrane helix</keyword>
<evidence type="ECO:0000256" key="1">
    <source>
        <dbReference type="SAM" id="Phobius"/>
    </source>
</evidence>
<keyword evidence="1" id="KW-0472">Membrane</keyword>
<keyword evidence="3" id="KW-1185">Reference proteome</keyword>